<protein>
    <submittedName>
        <fullName evidence="2">Uncharacterized protein</fullName>
    </submittedName>
</protein>
<reference evidence="2 3" key="1">
    <citation type="submission" date="2018-11" db="EMBL/GenBank/DDBJ databases">
        <title>Genome sequence of Saitozyma podzolica DSM 27192.</title>
        <authorList>
            <person name="Aliyu H."/>
            <person name="Gorte O."/>
            <person name="Ochsenreither K."/>
        </authorList>
    </citation>
    <scope>NUCLEOTIDE SEQUENCE [LARGE SCALE GENOMIC DNA]</scope>
    <source>
        <strain evidence="2 3">DSM 27192</strain>
    </source>
</reference>
<organism evidence="2 3">
    <name type="scientific">Saitozyma podzolica</name>
    <dbReference type="NCBI Taxonomy" id="1890683"/>
    <lineage>
        <taxon>Eukaryota</taxon>
        <taxon>Fungi</taxon>
        <taxon>Dikarya</taxon>
        <taxon>Basidiomycota</taxon>
        <taxon>Agaricomycotina</taxon>
        <taxon>Tremellomycetes</taxon>
        <taxon>Tremellales</taxon>
        <taxon>Trimorphomycetaceae</taxon>
        <taxon>Saitozyma</taxon>
    </lineage>
</organism>
<comment type="caution">
    <text evidence="2">The sequence shown here is derived from an EMBL/GenBank/DDBJ whole genome shotgun (WGS) entry which is preliminary data.</text>
</comment>
<dbReference type="EMBL" id="RSCD01000020">
    <property type="protein sequence ID" value="RSH85415.1"/>
    <property type="molecule type" value="Genomic_DNA"/>
</dbReference>
<feature type="region of interest" description="Disordered" evidence="1">
    <location>
        <begin position="1"/>
        <end position="29"/>
    </location>
</feature>
<name>A0A427Y366_9TREE</name>
<gene>
    <name evidence="2" type="ORF">EHS25_004811</name>
</gene>
<dbReference type="AlphaFoldDB" id="A0A427Y366"/>
<evidence type="ECO:0000313" key="3">
    <source>
        <dbReference type="Proteomes" id="UP000279259"/>
    </source>
</evidence>
<accession>A0A427Y366</accession>
<evidence type="ECO:0000313" key="2">
    <source>
        <dbReference type="EMBL" id="RSH85415.1"/>
    </source>
</evidence>
<evidence type="ECO:0000256" key="1">
    <source>
        <dbReference type="SAM" id="MobiDB-lite"/>
    </source>
</evidence>
<dbReference type="Proteomes" id="UP000279259">
    <property type="component" value="Unassembled WGS sequence"/>
</dbReference>
<proteinExistence type="predicted"/>
<keyword evidence="3" id="KW-1185">Reference proteome</keyword>
<sequence length="314" mass="33205">MSPVEQSSPAMSYYSTSIPSTSKGTTPNYSWPLSPSTSLSIPDYWPYALGLTFNPASTTTYNPYACNHLLTAVPTSMSPSPSVSTANCARPIDAFGAAPRPYGLHSVNNMQPLNGFLNLCTFPDSLAALRDTVSRSHPMRRRAPPLETHADPVISKTAPMELALADMSLPEVAPPKRSRTAQACQRCRGHKGKCFGDPFGVQASADAHDGDPPPEPPALGLGLELNPAAIDEYADGKSDPDFGNPSSAPVFVSNSISSTLWGFGTGFTITVPSADAILHQRLTGMGGGLELYMPLDRGDDVPILAPSFGGLARR</sequence>